<dbReference type="InterPro" id="IPR027266">
    <property type="entry name" value="TrmE/GcvT-like"/>
</dbReference>
<evidence type="ECO:0000256" key="1">
    <source>
        <dbReference type="ARBA" id="ARBA00022946"/>
    </source>
</evidence>
<dbReference type="SUPFAM" id="SSF103025">
    <property type="entry name" value="Folate-binding domain"/>
    <property type="match status" value="1"/>
</dbReference>
<keyword evidence="1" id="KW-0809">Transit peptide</keyword>
<dbReference type="EMBL" id="UWPJ01000015">
    <property type="protein sequence ID" value="VCU69725.1"/>
    <property type="molecule type" value="Genomic_DNA"/>
</dbReference>
<dbReference type="NCBIfam" id="TIGR03317">
    <property type="entry name" value="ygfZ_signature"/>
    <property type="match status" value="1"/>
</dbReference>
<dbReference type="InterPro" id="IPR045179">
    <property type="entry name" value="YgfZ/GcvT"/>
</dbReference>
<protein>
    <submittedName>
        <fullName evidence="2">tRNA-modifying protein YgfZ</fullName>
    </submittedName>
</protein>
<dbReference type="PANTHER" id="PTHR22602:SF0">
    <property type="entry name" value="TRANSFERASE CAF17, MITOCHONDRIAL-RELATED"/>
    <property type="match status" value="1"/>
</dbReference>
<evidence type="ECO:0000313" key="3">
    <source>
        <dbReference type="Proteomes" id="UP000277294"/>
    </source>
</evidence>
<proteinExistence type="predicted"/>
<dbReference type="InterPro" id="IPR017703">
    <property type="entry name" value="YgfZ/GCV_T_CS"/>
</dbReference>
<dbReference type="GO" id="GO:0016226">
    <property type="term" value="P:iron-sulfur cluster assembly"/>
    <property type="evidence" value="ECO:0007669"/>
    <property type="project" value="TreeGrafter"/>
</dbReference>
<dbReference type="PANTHER" id="PTHR22602">
    <property type="entry name" value="TRANSFERASE CAF17, MITOCHONDRIAL-RELATED"/>
    <property type="match status" value="1"/>
</dbReference>
<dbReference type="AlphaFoldDB" id="A0A3P4B3K2"/>
<organism evidence="2 3">
    <name type="scientific">Pigmentiphaga humi</name>
    <dbReference type="NCBI Taxonomy" id="2478468"/>
    <lineage>
        <taxon>Bacteria</taxon>
        <taxon>Pseudomonadati</taxon>
        <taxon>Pseudomonadota</taxon>
        <taxon>Betaproteobacteria</taxon>
        <taxon>Burkholderiales</taxon>
        <taxon>Alcaligenaceae</taxon>
        <taxon>Pigmentiphaga</taxon>
    </lineage>
</organism>
<gene>
    <name evidence="2" type="primary">ygfZ</name>
    <name evidence="2" type="ORF">PIGHUM_01788</name>
</gene>
<sequence>MVPLDHLTVIEAKGADAADFLQSQLTQDVAKLDPDHACLAGYCTAKGRMLASALLWRARPDPADPVPRLLLVVDAGLAAALQKRLSMFVLRAKVKLAVTPLKVAGAWGGAETLQSAAGGPLPTTDWVRADLPSGSWIAAPRADAGPARWWWIGDDGQLAALTQAAGIAHGGADAWRAADIAAGIPWITAATQDLFVPQMVNFELIGGVSFTKGCYPGQEVVARSHYLGKVKRRTFHGRLAQADAQADAQALVAADVFQEGDEQPCGRIVNAAPDGDGVAILYESTLAAGQGELPLHAGSPIGPVIAPQALPYALAGNNAQG</sequence>
<name>A0A3P4B3K2_9BURK</name>
<accession>A0A3P4B3K2</accession>
<dbReference type="Gene3D" id="3.30.1360.120">
    <property type="entry name" value="Probable tRNA modification gtpase trme, domain 1"/>
    <property type="match status" value="1"/>
</dbReference>
<reference evidence="2 3" key="1">
    <citation type="submission" date="2018-10" db="EMBL/GenBank/DDBJ databases">
        <authorList>
            <person name="Criscuolo A."/>
        </authorList>
    </citation>
    <scope>NUCLEOTIDE SEQUENCE [LARGE SCALE GENOMIC DNA]</scope>
    <source>
        <strain evidence="2">DnA1</strain>
    </source>
</reference>
<dbReference type="Proteomes" id="UP000277294">
    <property type="component" value="Unassembled WGS sequence"/>
</dbReference>
<evidence type="ECO:0000313" key="2">
    <source>
        <dbReference type="EMBL" id="VCU69725.1"/>
    </source>
</evidence>
<keyword evidence="3" id="KW-1185">Reference proteome</keyword>